<evidence type="ECO:0000313" key="3">
    <source>
        <dbReference type="EMBL" id="OJT04146.1"/>
    </source>
</evidence>
<sequence>MMRGATDLRHAKFELEEQRRQISLLQSQIESVRKEKDELSQRLKNVKDSAKQGLQSSSKRSTPVDFSNAHRLIWIYASLEALRMTVQELKTQSDGSFAFVNEARSSIDDVQALRTTISSSLQGMEPYIEGGAEWTKVREMKTIMSTLELECSKSQQVADLLRDRLQSVGGELSEAMSRVAELEAAQAEDRVALSRANTAMTRTSEELSSLMAGAKKQQGELYDTLSVAAESEAKAQTAIMRIQELQETLRVKDEELQALQNVRPDVARLQTILLEKNILIRKLENNEIQIPQLKATVNEMEVRIAELTTLASGKDAAIADLQSRIVHMETELDGTNAEAKSLANELGASKAREQSLAADIGRMQGEKRTLSEKLDGLEATLARARQELETRSERLQAANSRSQTFEDRFEDQSVTLRITREAAGDAQERLLAAETLHAKQLADVTAKLEQEIAILREQKVGSQATIDVMNAALKRHERTLQVMQEEHADRLKEQAASHAERLQQEEKHLQQLVDNLADSRARIDSSEGNVRRLEGEIIGLRLELKKAQLPSPETEAELRTLRSRVSTLEGVEMMNTVRAKTIESRYRTGDLNDEEKAFINTLVRTSQAIHEQELVANRNELRRRDNALKEMRAKVHLLESTLAKHLTAPKPKLAPPTVIDHSMIDPTAWMSSGQSSSPVHAPDRDGQLDVDIVVPAKAAPVASRVVQTPPAQTDSAPPHSLNRVQTLKAPARKTPPTAVTTTYAKKGGFSRLATDCSDEILDFDDDGVRKPSPTSSLGKRSKPGTPPQQPDAQTIPKPLKRLVNTSQARLDVHSWRS</sequence>
<proteinExistence type="predicted"/>
<accession>A0A1M2V9C0</accession>
<dbReference type="OMA" id="SIMMRGA"/>
<evidence type="ECO:0000256" key="2">
    <source>
        <dbReference type="SAM" id="MobiDB-lite"/>
    </source>
</evidence>
<feature type="compositionally biased region" description="Polar residues" evidence="2">
    <location>
        <begin position="52"/>
        <end position="63"/>
    </location>
</feature>
<feature type="compositionally biased region" description="Polar residues" evidence="2">
    <location>
        <begin position="705"/>
        <end position="715"/>
    </location>
</feature>
<feature type="coiled-coil region" evidence="1">
    <location>
        <begin position="228"/>
        <end position="401"/>
    </location>
</feature>
<protein>
    <submittedName>
        <fullName evidence="3">Uncharacterized protein</fullName>
    </submittedName>
</protein>
<dbReference type="Proteomes" id="UP000184267">
    <property type="component" value="Unassembled WGS sequence"/>
</dbReference>
<organism evidence="3 4">
    <name type="scientific">Trametes pubescens</name>
    <name type="common">White-rot fungus</name>
    <dbReference type="NCBI Taxonomy" id="154538"/>
    <lineage>
        <taxon>Eukaryota</taxon>
        <taxon>Fungi</taxon>
        <taxon>Dikarya</taxon>
        <taxon>Basidiomycota</taxon>
        <taxon>Agaricomycotina</taxon>
        <taxon>Agaricomycetes</taxon>
        <taxon>Polyporales</taxon>
        <taxon>Polyporaceae</taxon>
        <taxon>Trametes</taxon>
    </lineage>
</organism>
<keyword evidence="4" id="KW-1185">Reference proteome</keyword>
<feature type="compositionally biased region" description="Basic and acidic residues" evidence="2">
    <location>
        <begin position="40"/>
        <end position="50"/>
    </location>
</feature>
<dbReference type="STRING" id="154538.A0A1M2V9C0"/>
<comment type="caution">
    <text evidence="3">The sequence shown here is derived from an EMBL/GenBank/DDBJ whole genome shotgun (WGS) entry which is preliminary data.</text>
</comment>
<gene>
    <name evidence="3" type="ORF">TRAPUB_5191</name>
</gene>
<feature type="region of interest" description="Disordered" evidence="2">
    <location>
        <begin position="761"/>
        <end position="817"/>
    </location>
</feature>
<feature type="region of interest" description="Disordered" evidence="2">
    <location>
        <begin position="701"/>
        <end position="738"/>
    </location>
</feature>
<evidence type="ECO:0000313" key="4">
    <source>
        <dbReference type="Proteomes" id="UP000184267"/>
    </source>
</evidence>
<dbReference type="OrthoDB" id="3246510at2759"/>
<name>A0A1M2V9C0_TRAPU</name>
<feature type="coiled-coil region" evidence="1">
    <location>
        <begin position="438"/>
        <end position="536"/>
    </location>
</feature>
<dbReference type="AlphaFoldDB" id="A0A1M2V9C0"/>
<keyword evidence="1" id="KW-0175">Coiled coil</keyword>
<reference evidence="3 4" key="1">
    <citation type="submission" date="2016-10" db="EMBL/GenBank/DDBJ databases">
        <title>Genome sequence of the basidiomycete white-rot fungus Trametes pubescens.</title>
        <authorList>
            <person name="Makela M.R."/>
            <person name="Granchi Z."/>
            <person name="Peng M."/>
            <person name="De Vries R.P."/>
            <person name="Grigoriev I."/>
            <person name="Riley R."/>
            <person name="Hilden K."/>
        </authorList>
    </citation>
    <scope>NUCLEOTIDE SEQUENCE [LARGE SCALE GENOMIC DNA]</scope>
    <source>
        <strain evidence="3 4">FBCC735</strain>
    </source>
</reference>
<dbReference type="Gene3D" id="1.10.287.1490">
    <property type="match status" value="1"/>
</dbReference>
<dbReference type="EMBL" id="MNAD01001558">
    <property type="protein sequence ID" value="OJT04146.1"/>
    <property type="molecule type" value="Genomic_DNA"/>
</dbReference>
<feature type="region of interest" description="Disordered" evidence="2">
    <location>
        <begin position="40"/>
        <end position="63"/>
    </location>
</feature>
<evidence type="ECO:0000256" key="1">
    <source>
        <dbReference type="SAM" id="Coils"/>
    </source>
</evidence>